<dbReference type="CDD" id="cd02440">
    <property type="entry name" value="AdoMet_MTases"/>
    <property type="match status" value="1"/>
</dbReference>
<keyword evidence="2" id="KW-0489">Methyltransferase</keyword>
<dbReference type="InterPro" id="IPR030373">
    <property type="entry name" value="PABS_CS"/>
</dbReference>
<dbReference type="Proteomes" id="UP000199031">
    <property type="component" value="Unassembled WGS sequence"/>
</dbReference>
<dbReference type="GO" id="GO:0008168">
    <property type="term" value="F:methyltransferase activity"/>
    <property type="evidence" value="ECO:0007669"/>
    <property type="project" value="UniProtKB-KW"/>
</dbReference>
<proteinExistence type="predicted"/>
<dbReference type="RefSeq" id="WP_090658106.1">
    <property type="nucleotide sequence ID" value="NZ_FOXQ01000005.1"/>
</dbReference>
<gene>
    <name evidence="2" type="ORF">SAMN05444277_105239</name>
</gene>
<evidence type="ECO:0000313" key="3">
    <source>
        <dbReference type="Proteomes" id="UP000199031"/>
    </source>
</evidence>
<dbReference type="AlphaFoldDB" id="A0A1I5VWQ7"/>
<organism evidence="2 3">
    <name type="scientific">Parafilimonas terrae</name>
    <dbReference type="NCBI Taxonomy" id="1465490"/>
    <lineage>
        <taxon>Bacteria</taxon>
        <taxon>Pseudomonadati</taxon>
        <taxon>Bacteroidota</taxon>
        <taxon>Chitinophagia</taxon>
        <taxon>Chitinophagales</taxon>
        <taxon>Chitinophagaceae</taxon>
        <taxon>Parafilimonas</taxon>
    </lineage>
</organism>
<keyword evidence="2" id="KW-0808">Transferase</keyword>
<protein>
    <submittedName>
        <fullName evidence="2">Methyltransferase domain-containing protein</fullName>
    </submittedName>
</protein>
<keyword evidence="3" id="KW-1185">Reference proteome</keyword>
<evidence type="ECO:0000259" key="1">
    <source>
        <dbReference type="Pfam" id="PF13649"/>
    </source>
</evidence>
<dbReference type="EMBL" id="FOXQ01000005">
    <property type="protein sequence ID" value="SFQ12004.1"/>
    <property type="molecule type" value="Genomic_DNA"/>
</dbReference>
<accession>A0A1I5VWQ7</accession>
<dbReference type="Gene3D" id="3.40.50.150">
    <property type="entry name" value="Vaccinia Virus protein VP39"/>
    <property type="match status" value="1"/>
</dbReference>
<dbReference type="Pfam" id="PF13649">
    <property type="entry name" value="Methyltransf_25"/>
    <property type="match status" value="1"/>
</dbReference>
<dbReference type="OrthoDB" id="836632at2"/>
<reference evidence="2 3" key="1">
    <citation type="submission" date="2016-10" db="EMBL/GenBank/DDBJ databases">
        <authorList>
            <person name="de Groot N.N."/>
        </authorList>
    </citation>
    <scope>NUCLEOTIDE SEQUENCE [LARGE SCALE GENOMIC DNA]</scope>
    <source>
        <strain evidence="2 3">DSM 28286</strain>
    </source>
</reference>
<dbReference type="InterPro" id="IPR029063">
    <property type="entry name" value="SAM-dependent_MTases_sf"/>
</dbReference>
<dbReference type="GO" id="GO:0032259">
    <property type="term" value="P:methylation"/>
    <property type="evidence" value="ECO:0007669"/>
    <property type="project" value="UniProtKB-KW"/>
</dbReference>
<sequence length="209" mass="25094">MRNDYNGIANYYDRLSRIVFQRSIIKAQAYLLEFVQDNNRILLVGGGTGWILEEISKLNKQNVSVVYVEKSAKMTELSKKRKYKNISVEFVNSPVETYTTQQQFDIILTPFLFDNFIDKKIKYIFSKLDTYLKKRGFWLYADFVNDKQNNKAWQQLLLKTMYTFFKLTTNIETQKLVDLKGYFEEKYVMITQQFYYKHFIQAVAYRKIR</sequence>
<dbReference type="STRING" id="1465490.SAMN05444277_105239"/>
<dbReference type="PROSITE" id="PS01330">
    <property type="entry name" value="PABS_1"/>
    <property type="match status" value="1"/>
</dbReference>
<name>A0A1I5VWQ7_9BACT</name>
<evidence type="ECO:0000313" key="2">
    <source>
        <dbReference type="EMBL" id="SFQ12004.1"/>
    </source>
</evidence>
<dbReference type="SUPFAM" id="SSF53335">
    <property type="entry name" value="S-adenosyl-L-methionine-dependent methyltransferases"/>
    <property type="match status" value="1"/>
</dbReference>
<feature type="domain" description="Methyltransferase" evidence="1">
    <location>
        <begin position="41"/>
        <end position="136"/>
    </location>
</feature>
<dbReference type="InterPro" id="IPR041698">
    <property type="entry name" value="Methyltransf_25"/>
</dbReference>